<dbReference type="AlphaFoldDB" id="A0A1A9UTZ9"/>
<keyword evidence="1" id="KW-0472">Membrane</keyword>
<evidence type="ECO:0000256" key="1">
    <source>
        <dbReference type="SAM" id="Phobius"/>
    </source>
</evidence>
<organism evidence="2 3">
    <name type="scientific">Glossina austeni</name>
    <name type="common">Savannah tsetse fly</name>
    <dbReference type="NCBI Taxonomy" id="7395"/>
    <lineage>
        <taxon>Eukaryota</taxon>
        <taxon>Metazoa</taxon>
        <taxon>Ecdysozoa</taxon>
        <taxon>Arthropoda</taxon>
        <taxon>Hexapoda</taxon>
        <taxon>Insecta</taxon>
        <taxon>Pterygota</taxon>
        <taxon>Neoptera</taxon>
        <taxon>Endopterygota</taxon>
        <taxon>Diptera</taxon>
        <taxon>Brachycera</taxon>
        <taxon>Muscomorpha</taxon>
        <taxon>Hippoboscoidea</taxon>
        <taxon>Glossinidae</taxon>
        <taxon>Glossina</taxon>
    </lineage>
</organism>
<keyword evidence="3" id="KW-1185">Reference proteome</keyword>
<protein>
    <submittedName>
        <fullName evidence="2">Uncharacterized protein</fullName>
    </submittedName>
</protein>
<name>A0A1A9UTZ9_GLOAU</name>
<keyword evidence="1" id="KW-0812">Transmembrane</keyword>
<feature type="transmembrane region" description="Helical" evidence="1">
    <location>
        <begin position="56"/>
        <end position="75"/>
    </location>
</feature>
<reference evidence="2" key="1">
    <citation type="submission" date="2020-05" db="UniProtKB">
        <authorList>
            <consortium name="EnsemblMetazoa"/>
        </authorList>
    </citation>
    <scope>IDENTIFICATION</scope>
    <source>
        <strain evidence="2">TTRI</strain>
    </source>
</reference>
<evidence type="ECO:0000313" key="2">
    <source>
        <dbReference type="EnsemblMetazoa" id="GAUT015184-PA"/>
    </source>
</evidence>
<dbReference type="Proteomes" id="UP000078200">
    <property type="component" value="Unassembled WGS sequence"/>
</dbReference>
<proteinExistence type="predicted"/>
<evidence type="ECO:0000313" key="3">
    <source>
        <dbReference type="Proteomes" id="UP000078200"/>
    </source>
</evidence>
<dbReference type="EnsemblMetazoa" id="GAUT015184-RA">
    <property type="protein sequence ID" value="GAUT015184-PA"/>
    <property type="gene ID" value="GAUT015184"/>
</dbReference>
<dbReference type="VEuPathDB" id="VectorBase:GAUT015184"/>
<accession>A0A1A9UTZ9</accession>
<keyword evidence="1" id="KW-1133">Transmembrane helix</keyword>
<sequence length="158" mass="17424">MKTLLCDSIDSLSPPSQIRAAVTSTRLSERNKLNIVLGEEIVVKQLQSVRTVLEDVLVLFYVKMLLSFVCLFVCLRKKEIRRAKTCTRQRNHQPIDTAAKRRTSRQTAADKWIKQQTNVLTAETVRYKILTYVCAGDIKSTTAAAAAAAAAVAAADAA</sequence>